<dbReference type="EMBL" id="BAAARY010000005">
    <property type="protein sequence ID" value="GAA2518325.1"/>
    <property type="molecule type" value="Genomic_DNA"/>
</dbReference>
<evidence type="ECO:0000313" key="7">
    <source>
        <dbReference type="Proteomes" id="UP001499978"/>
    </source>
</evidence>
<keyword evidence="4 6" id="KW-0647">Proteasome</keyword>
<keyword evidence="7" id="KW-1185">Reference proteome</keyword>
<evidence type="ECO:0000256" key="3">
    <source>
        <dbReference type="ARBA" id="ARBA00014831"/>
    </source>
</evidence>
<comment type="caution">
    <text evidence="6">The sequence shown here is derived from an EMBL/GenBank/DDBJ whole genome shotgun (WGS) entry which is preliminary data.</text>
</comment>
<feature type="region of interest" description="Disordered" evidence="5">
    <location>
        <begin position="175"/>
        <end position="211"/>
    </location>
</feature>
<dbReference type="Proteomes" id="UP001499978">
    <property type="component" value="Unassembled WGS sequence"/>
</dbReference>
<feature type="compositionally biased region" description="Low complexity" evidence="5">
    <location>
        <begin position="36"/>
        <end position="48"/>
    </location>
</feature>
<feature type="region of interest" description="Disordered" evidence="5">
    <location>
        <begin position="1"/>
        <end position="52"/>
    </location>
</feature>
<dbReference type="Pfam" id="PF10759">
    <property type="entry name" value="BPA"/>
    <property type="match status" value="1"/>
</dbReference>
<name>A0ABN3NDV3_9ACTN</name>
<accession>A0ABN3NDV3</accession>
<proteinExistence type="inferred from homology"/>
<reference evidence="6 7" key="1">
    <citation type="journal article" date="2019" name="Int. J. Syst. Evol. Microbiol.">
        <title>The Global Catalogue of Microorganisms (GCM) 10K type strain sequencing project: providing services to taxonomists for standard genome sequencing and annotation.</title>
        <authorList>
            <consortium name="The Broad Institute Genomics Platform"/>
            <consortium name="The Broad Institute Genome Sequencing Center for Infectious Disease"/>
            <person name="Wu L."/>
            <person name="Ma J."/>
        </authorList>
    </citation>
    <scope>NUCLEOTIDE SEQUENCE [LARGE SCALE GENOMIC DNA]</scope>
    <source>
        <strain evidence="6 7">JCM 3367</strain>
    </source>
</reference>
<protein>
    <recommendedName>
        <fullName evidence="3">Bacterial proteasome activator</fullName>
    </recommendedName>
</protein>
<feature type="compositionally biased region" description="Basic and acidic residues" evidence="5">
    <location>
        <begin position="200"/>
        <end position="211"/>
    </location>
</feature>
<comment type="similarity">
    <text evidence="1">Belongs to the Bpa family.</text>
</comment>
<evidence type="ECO:0000256" key="5">
    <source>
        <dbReference type="SAM" id="MobiDB-lite"/>
    </source>
</evidence>
<evidence type="ECO:0000256" key="1">
    <source>
        <dbReference type="ARBA" id="ARBA00006639"/>
    </source>
</evidence>
<dbReference type="GO" id="GO:0000502">
    <property type="term" value="C:proteasome complex"/>
    <property type="evidence" value="ECO:0007669"/>
    <property type="project" value="UniProtKB-KW"/>
</dbReference>
<dbReference type="InterPro" id="IPR019695">
    <property type="entry name" value="Proteasome_act"/>
</dbReference>
<evidence type="ECO:0000256" key="4">
    <source>
        <dbReference type="ARBA" id="ARBA00022942"/>
    </source>
</evidence>
<organism evidence="6 7">
    <name type="scientific">Pilimelia columellifera subsp. columellifera</name>
    <dbReference type="NCBI Taxonomy" id="706583"/>
    <lineage>
        <taxon>Bacteria</taxon>
        <taxon>Bacillati</taxon>
        <taxon>Actinomycetota</taxon>
        <taxon>Actinomycetes</taxon>
        <taxon>Micromonosporales</taxon>
        <taxon>Micromonosporaceae</taxon>
        <taxon>Pilimelia</taxon>
    </lineage>
</organism>
<comment type="subunit">
    <text evidence="2">Forms a homooligomeric, either hexameric or heptameric, ring-like structure which stacks co-axially with the proteasomal alpha-rings.</text>
</comment>
<sequence length="211" mass="22746">MVRMTEVPQTPAGATEPDSEPTTDPVAEQPDQSQTVVVVGPDGKPVGVTLGDEDDAEDLSRLIEQPAKVMRVGSMVKQLLEEVRAAPLDEAGRQRLRDIHHRSIAELEDGLAPELRDELERLSLPFDENTTPSEPELRIAQAQLVGWLEGLFHGIQAALVAQQMATRLQLEQMRGGRPALPGGAIPGPHPHGGQAGPHGPADREHSTGQYL</sequence>
<evidence type="ECO:0000313" key="6">
    <source>
        <dbReference type="EMBL" id="GAA2518325.1"/>
    </source>
</evidence>
<evidence type="ECO:0000256" key="2">
    <source>
        <dbReference type="ARBA" id="ARBA00011402"/>
    </source>
</evidence>
<gene>
    <name evidence="6" type="primary">bpa</name>
    <name evidence="6" type="ORF">GCM10010201_14010</name>
</gene>